<dbReference type="AlphaFoldDB" id="A0A382E7G1"/>
<keyword evidence="5" id="KW-0067">ATP-binding</keyword>
<dbReference type="GO" id="GO:0016887">
    <property type="term" value="F:ATP hydrolysis activity"/>
    <property type="evidence" value="ECO:0007669"/>
    <property type="project" value="InterPro"/>
</dbReference>
<dbReference type="PANTHER" id="PTHR42711:SF17">
    <property type="entry name" value="ABC TRANSPORTER ATP-BINDING PROTEIN"/>
    <property type="match status" value="1"/>
</dbReference>
<dbReference type="InterPro" id="IPR050763">
    <property type="entry name" value="ABC_transporter_ATP-binding"/>
</dbReference>
<dbReference type="GO" id="GO:0005524">
    <property type="term" value="F:ATP binding"/>
    <property type="evidence" value="ECO:0007669"/>
    <property type="project" value="UniProtKB-KW"/>
</dbReference>
<keyword evidence="4" id="KW-0547">Nucleotide-binding</keyword>
<protein>
    <recommendedName>
        <fullName evidence="8">ABC transporter domain-containing protein</fullName>
    </recommendedName>
</protein>
<comment type="subcellular location">
    <subcellularLocation>
        <location evidence="1">Cell membrane</location>
    </subcellularLocation>
</comment>
<evidence type="ECO:0000313" key="9">
    <source>
        <dbReference type="EMBL" id="SVB46329.1"/>
    </source>
</evidence>
<dbReference type="Gene3D" id="3.40.50.300">
    <property type="entry name" value="P-loop containing nucleotide triphosphate hydrolases"/>
    <property type="match status" value="1"/>
</dbReference>
<dbReference type="CDD" id="cd03230">
    <property type="entry name" value="ABC_DR_subfamily_A"/>
    <property type="match status" value="1"/>
</dbReference>
<dbReference type="InterPro" id="IPR003593">
    <property type="entry name" value="AAA+_ATPase"/>
</dbReference>
<dbReference type="InterPro" id="IPR027417">
    <property type="entry name" value="P-loop_NTPase"/>
</dbReference>
<dbReference type="EMBL" id="UINC01042974">
    <property type="protein sequence ID" value="SVB46329.1"/>
    <property type="molecule type" value="Genomic_DNA"/>
</dbReference>
<keyword evidence="7" id="KW-0472">Membrane</keyword>
<evidence type="ECO:0000256" key="2">
    <source>
        <dbReference type="ARBA" id="ARBA00022448"/>
    </source>
</evidence>
<dbReference type="InterPro" id="IPR017871">
    <property type="entry name" value="ABC_transporter-like_CS"/>
</dbReference>
<accession>A0A382E7G1</accession>
<evidence type="ECO:0000256" key="4">
    <source>
        <dbReference type="ARBA" id="ARBA00022741"/>
    </source>
</evidence>
<keyword evidence="3" id="KW-1003">Cell membrane</keyword>
<dbReference type="InterPro" id="IPR003439">
    <property type="entry name" value="ABC_transporter-like_ATP-bd"/>
</dbReference>
<dbReference type="SMART" id="SM00382">
    <property type="entry name" value="AAA"/>
    <property type="match status" value="1"/>
</dbReference>
<reference evidence="9" key="1">
    <citation type="submission" date="2018-05" db="EMBL/GenBank/DDBJ databases">
        <authorList>
            <person name="Lanie J.A."/>
            <person name="Ng W.-L."/>
            <person name="Kazmierczak K.M."/>
            <person name="Andrzejewski T.M."/>
            <person name="Davidsen T.M."/>
            <person name="Wayne K.J."/>
            <person name="Tettelin H."/>
            <person name="Glass J.I."/>
            <person name="Rusch D."/>
            <person name="Podicherti R."/>
            <person name="Tsui H.-C.T."/>
            <person name="Winkler M.E."/>
        </authorList>
    </citation>
    <scope>NUCLEOTIDE SEQUENCE</scope>
</reference>
<dbReference type="PROSITE" id="PS50893">
    <property type="entry name" value="ABC_TRANSPORTER_2"/>
    <property type="match status" value="1"/>
</dbReference>
<dbReference type="FunFam" id="3.40.50.300:FF:000589">
    <property type="entry name" value="ABC transporter, ATP-binding subunit"/>
    <property type="match status" value="1"/>
</dbReference>
<evidence type="ECO:0000259" key="8">
    <source>
        <dbReference type="PROSITE" id="PS50893"/>
    </source>
</evidence>
<proteinExistence type="predicted"/>
<keyword evidence="2" id="KW-0813">Transport</keyword>
<dbReference type="PANTHER" id="PTHR42711">
    <property type="entry name" value="ABC TRANSPORTER ATP-BINDING PROTEIN"/>
    <property type="match status" value="1"/>
</dbReference>
<evidence type="ECO:0000256" key="5">
    <source>
        <dbReference type="ARBA" id="ARBA00022840"/>
    </source>
</evidence>
<evidence type="ECO:0000256" key="6">
    <source>
        <dbReference type="ARBA" id="ARBA00022967"/>
    </source>
</evidence>
<evidence type="ECO:0000256" key="3">
    <source>
        <dbReference type="ARBA" id="ARBA00022475"/>
    </source>
</evidence>
<evidence type="ECO:0000256" key="7">
    <source>
        <dbReference type="ARBA" id="ARBA00023136"/>
    </source>
</evidence>
<dbReference type="PROSITE" id="PS00211">
    <property type="entry name" value="ABC_TRANSPORTER_1"/>
    <property type="match status" value="1"/>
</dbReference>
<feature type="domain" description="ABC transporter" evidence="8">
    <location>
        <begin position="13"/>
        <end position="238"/>
    </location>
</feature>
<name>A0A382E7G1_9ZZZZ</name>
<dbReference type="SUPFAM" id="SSF52540">
    <property type="entry name" value="P-loop containing nucleoside triphosphate hydrolases"/>
    <property type="match status" value="1"/>
</dbReference>
<evidence type="ECO:0000256" key="1">
    <source>
        <dbReference type="ARBA" id="ARBA00004236"/>
    </source>
</evidence>
<gene>
    <name evidence="9" type="ORF">METZ01_LOCUS199183</name>
</gene>
<feature type="non-terminal residue" evidence="9">
    <location>
        <position position="1"/>
    </location>
</feature>
<dbReference type="Pfam" id="PF00005">
    <property type="entry name" value="ABC_tran"/>
    <property type="match status" value="1"/>
</dbReference>
<organism evidence="9">
    <name type="scientific">marine metagenome</name>
    <dbReference type="NCBI Taxonomy" id="408172"/>
    <lineage>
        <taxon>unclassified sequences</taxon>
        <taxon>metagenomes</taxon>
        <taxon>ecological metagenomes</taxon>
    </lineage>
</organism>
<keyword evidence="6" id="KW-1278">Translocase</keyword>
<sequence length="318" mass="33987">VVSLAAVSASPALTVSGLGKSYGDVRAVDDLSFYVEPGEVFALLGPNGAGKSTTVEILEGHRSRDAGTVEVLGHDPGTAPSGFRDRIGIVLQEVGVERELTVREALVHYGACYSRRRPVDEVLELVGLDGLGDRRTHRLSGGQKRRIDLALGIIGDPDLLFLDEPTTGFDPSARRQAWEMVDGLRSLGTTIVLTSHYMDEVQALADRVLVIANGRAVAAGTPDELRDSMDRETAIRARFPIDSEGTVAGLLEGLAGSATVRDGRLDVRTEDPTADLHRLTEWALERGVALDDLEVVRPTLEDVYLDLVGGDPGEGTDG</sequence>
<dbReference type="GO" id="GO:0005886">
    <property type="term" value="C:plasma membrane"/>
    <property type="evidence" value="ECO:0007669"/>
    <property type="project" value="UniProtKB-SubCell"/>
</dbReference>